<evidence type="ECO:0008006" key="2">
    <source>
        <dbReference type="Google" id="ProtNLM"/>
    </source>
</evidence>
<evidence type="ECO:0000313" key="1">
    <source>
        <dbReference type="EMBL" id="VAX25991.1"/>
    </source>
</evidence>
<dbReference type="EMBL" id="UOGF01000006">
    <property type="protein sequence ID" value="VAX25991.1"/>
    <property type="molecule type" value="Genomic_DNA"/>
</dbReference>
<dbReference type="Gene3D" id="1.50.10.100">
    <property type="entry name" value="Chondroitin AC/alginate lyase"/>
    <property type="match status" value="1"/>
</dbReference>
<reference evidence="1" key="1">
    <citation type="submission" date="2018-06" db="EMBL/GenBank/DDBJ databases">
        <authorList>
            <person name="Zhirakovskaya E."/>
        </authorList>
    </citation>
    <scope>NUCLEOTIDE SEQUENCE</scope>
</reference>
<dbReference type="InterPro" id="IPR008929">
    <property type="entry name" value="Chondroitin_lyas"/>
</dbReference>
<proteinExistence type="predicted"/>
<feature type="non-terminal residue" evidence="1">
    <location>
        <position position="252"/>
    </location>
</feature>
<sequence>MGAYSIYHFQKKLLFFIGLLGFIFFSGMTSSFEIHAQSTLLNSTSINIDGEAWTFRTPPPPVNERTVISSHPRLFLTQANLPGIRQKLADAVYADDMNKLNAEADAGSAIANALLYQLNGDISRGTVAKNWLLSATFKKVKGFDTAAQYVEPILVFDWVFPLLTIAEKITAFGDLKSNFGYDHQKDPAPREGETLYWNDVWARLPELFYPILALAIAGDDIDNEWAEEVLALAYNESPLVIGPYGATQGGGF</sequence>
<protein>
    <recommendedName>
        <fullName evidence="2">Alginate lyase domain-containing protein</fullName>
    </recommendedName>
</protein>
<accession>A0A3B1CHD9</accession>
<dbReference type="AlphaFoldDB" id="A0A3B1CHD9"/>
<gene>
    <name evidence="1" type="ORF">MNBD_NITROSPIRAE01-1774</name>
</gene>
<organism evidence="1">
    <name type="scientific">hydrothermal vent metagenome</name>
    <dbReference type="NCBI Taxonomy" id="652676"/>
    <lineage>
        <taxon>unclassified sequences</taxon>
        <taxon>metagenomes</taxon>
        <taxon>ecological metagenomes</taxon>
    </lineage>
</organism>
<name>A0A3B1CHD9_9ZZZZ</name>